<gene>
    <name evidence="1" type="ORF">PVIIG_05939</name>
</gene>
<proteinExistence type="predicted"/>
<dbReference type="Pfam" id="PF05795">
    <property type="entry name" value="Plasmodium_Vir"/>
    <property type="match status" value="1"/>
</dbReference>
<dbReference type="InterPro" id="IPR008780">
    <property type="entry name" value="Plasmodium_Vir"/>
</dbReference>
<sequence>MNSGKLQSKCLPDKLTTPVKLSELKNRIFSYIYFKNLEKIKTISTSKNKDDCTKYLTYLESFKPVHDTYKYNNCASFFFSSPKDTDYFPCKDKRVLESRITELQKCKIGDKENLKAVASDLGRSKNNKCSHYNKYGNYNKFIKSRKIIFVNFIGWRVPNIRTSIIFRGITNFVKFIKNIG</sequence>
<dbReference type="AlphaFoldDB" id="A0A0J9VA50"/>
<organism evidence="1 2">
    <name type="scientific">Plasmodium vivax India VII</name>
    <dbReference type="NCBI Taxonomy" id="1077284"/>
    <lineage>
        <taxon>Eukaryota</taxon>
        <taxon>Sar</taxon>
        <taxon>Alveolata</taxon>
        <taxon>Apicomplexa</taxon>
        <taxon>Aconoidasida</taxon>
        <taxon>Haemosporida</taxon>
        <taxon>Plasmodiidae</taxon>
        <taxon>Plasmodium</taxon>
        <taxon>Plasmodium (Plasmodium)</taxon>
    </lineage>
</organism>
<protein>
    <submittedName>
        <fullName evidence="1">Uncharacterized protein</fullName>
    </submittedName>
</protein>
<dbReference type="EMBL" id="KQ234154">
    <property type="protein sequence ID" value="KMZ82943.1"/>
    <property type="molecule type" value="Genomic_DNA"/>
</dbReference>
<reference evidence="1 2" key="1">
    <citation type="submission" date="2011-08" db="EMBL/GenBank/DDBJ databases">
        <title>The Genome Sequence of Plasmodium vivax India VII.</title>
        <authorList>
            <consortium name="The Broad Institute Genome Sequencing Platform"/>
            <consortium name="The Broad Institute Genome Sequencing Center for Infectious Disease"/>
            <person name="Neafsey D."/>
            <person name="Carlton J."/>
            <person name="Barnwell J."/>
            <person name="Collins W."/>
            <person name="Escalante A."/>
            <person name="Mullikin J."/>
            <person name="Saul A."/>
            <person name="Guigo R."/>
            <person name="Camara F."/>
            <person name="Young S.K."/>
            <person name="Zeng Q."/>
            <person name="Gargeya S."/>
            <person name="Fitzgerald M."/>
            <person name="Haas B."/>
            <person name="Abouelleil A."/>
            <person name="Alvarado L."/>
            <person name="Arachchi H.M."/>
            <person name="Berlin A."/>
            <person name="Brown A."/>
            <person name="Chapman S.B."/>
            <person name="Chen Z."/>
            <person name="Dunbar C."/>
            <person name="Freedman E."/>
            <person name="Gearin G."/>
            <person name="Gellesch M."/>
            <person name="Goldberg J."/>
            <person name="Griggs A."/>
            <person name="Gujja S."/>
            <person name="Heiman D."/>
            <person name="Howarth C."/>
            <person name="Larson L."/>
            <person name="Lui A."/>
            <person name="MacDonald P.J.P."/>
            <person name="Montmayeur A."/>
            <person name="Murphy C."/>
            <person name="Neiman D."/>
            <person name="Pearson M."/>
            <person name="Priest M."/>
            <person name="Roberts A."/>
            <person name="Saif S."/>
            <person name="Shea T."/>
            <person name="Shenoy N."/>
            <person name="Sisk P."/>
            <person name="Stolte C."/>
            <person name="Sykes S."/>
            <person name="Wortman J."/>
            <person name="Nusbaum C."/>
            <person name="Birren B."/>
        </authorList>
    </citation>
    <scope>NUCLEOTIDE SEQUENCE [LARGE SCALE GENOMIC DNA]</scope>
    <source>
        <strain evidence="1 2">India VII</strain>
    </source>
</reference>
<name>A0A0J9VA50_PLAVI</name>
<evidence type="ECO:0000313" key="1">
    <source>
        <dbReference type="EMBL" id="KMZ82943.1"/>
    </source>
</evidence>
<accession>A0A0J9VA50</accession>
<dbReference type="Proteomes" id="UP000053562">
    <property type="component" value="Unassembled WGS sequence"/>
</dbReference>
<evidence type="ECO:0000313" key="2">
    <source>
        <dbReference type="Proteomes" id="UP000053562"/>
    </source>
</evidence>